<dbReference type="STRING" id="1817867.A3F83_06350"/>
<name>A0A1F5YX20_9BACT</name>
<dbReference type="Gene3D" id="3.30.70.20">
    <property type="match status" value="2"/>
</dbReference>
<dbReference type="GO" id="GO:0010181">
    <property type="term" value="F:FMN binding"/>
    <property type="evidence" value="ECO:0007669"/>
    <property type="project" value="InterPro"/>
</dbReference>
<dbReference type="PANTHER" id="PTHR43578">
    <property type="entry name" value="NADH-QUINONE OXIDOREDUCTASE SUBUNIT F"/>
    <property type="match status" value="1"/>
</dbReference>
<dbReference type="PANTHER" id="PTHR43578:SF3">
    <property type="entry name" value="NADH-QUINONE OXIDOREDUCTASE SUBUNIT F"/>
    <property type="match status" value="1"/>
</dbReference>
<evidence type="ECO:0000256" key="2">
    <source>
        <dbReference type="ARBA" id="ARBA00023004"/>
    </source>
</evidence>
<evidence type="ECO:0000256" key="1">
    <source>
        <dbReference type="ARBA" id="ARBA00022723"/>
    </source>
</evidence>
<feature type="domain" description="4Fe-4S ferredoxin-type" evidence="4">
    <location>
        <begin position="123"/>
        <end position="152"/>
    </location>
</feature>
<dbReference type="AlphaFoldDB" id="A0A1F5YX20"/>
<dbReference type="InterPro" id="IPR017900">
    <property type="entry name" value="4Fe4S_Fe_S_CS"/>
</dbReference>
<dbReference type="SUPFAM" id="SSF54862">
    <property type="entry name" value="4Fe-4S ferredoxins"/>
    <property type="match status" value="1"/>
</dbReference>
<keyword evidence="1" id="KW-0479">Metal-binding</keyword>
<dbReference type="Proteomes" id="UP000179129">
    <property type="component" value="Unassembled WGS sequence"/>
</dbReference>
<evidence type="ECO:0000256" key="3">
    <source>
        <dbReference type="ARBA" id="ARBA00023014"/>
    </source>
</evidence>
<dbReference type="InterPro" id="IPR001949">
    <property type="entry name" value="NADH-UbQ_OxRdtase_51kDa_CS"/>
</dbReference>
<accession>A0A1F5YX20</accession>
<dbReference type="GO" id="GO:0051539">
    <property type="term" value="F:4 iron, 4 sulfur cluster binding"/>
    <property type="evidence" value="ECO:0007669"/>
    <property type="project" value="InterPro"/>
</dbReference>
<evidence type="ECO:0000313" key="5">
    <source>
        <dbReference type="EMBL" id="OGG04624.1"/>
    </source>
</evidence>
<gene>
    <name evidence="5" type="ORF">A3F83_06350</name>
</gene>
<dbReference type="GO" id="GO:0008137">
    <property type="term" value="F:NADH dehydrogenase (ubiquinone) activity"/>
    <property type="evidence" value="ECO:0007669"/>
    <property type="project" value="InterPro"/>
</dbReference>
<dbReference type="SUPFAM" id="SSF140490">
    <property type="entry name" value="Nqo1C-terminal domain-like"/>
    <property type="match status" value="1"/>
</dbReference>
<dbReference type="InterPro" id="IPR017896">
    <property type="entry name" value="4Fe4S_Fe-S-bd"/>
</dbReference>
<sequence>MVEVGSMMGSGGMIVMDEDTCMVDFARYFVNFLKDESCGKCTPCREGLIHMSQILEDICAGTARPGDLELLRELAETVQTASLCQLGTTAPNPVLTTMEYFAEEYRAHIEEKHCPAGACKALVTYEIDPKNCNGCTLCAVNCPSGAISGTAKEPHVIDQEKCTSCGICYDICKFEAVLRN</sequence>
<evidence type="ECO:0000313" key="6">
    <source>
        <dbReference type="Proteomes" id="UP000179129"/>
    </source>
</evidence>
<dbReference type="Pfam" id="PF10589">
    <property type="entry name" value="NADH_4Fe-4S"/>
    <property type="match status" value="1"/>
</dbReference>
<dbReference type="Gene3D" id="1.20.1440.230">
    <property type="entry name" value="NADH-ubiquinone oxidoreductase 51kDa subunit, iron-sulphur binding domain"/>
    <property type="match status" value="1"/>
</dbReference>
<reference evidence="5 6" key="1">
    <citation type="journal article" date="2016" name="Nat. Commun.">
        <title>Thousands of microbial genomes shed light on interconnected biogeochemical processes in an aquifer system.</title>
        <authorList>
            <person name="Anantharaman K."/>
            <person name="Brown C.T."/>
            <person name="Hug L.A."/>
            <person name="Sharon I."/>
            <person name="Castelle C.J."/>
            <person name="Probst A.J."/>
            <person name="Thomas B.C."/>
            <person name="Singh A."/>
            <person name="Wilkins M.J."/>
            <person name="Karaoz U."/>
            <person name="Brodie E.L."/>
            <person name="Williams K.H."/>
            <person name="Hubbard S.S."/>
            <person name="Banfield J.F."/>
        </authorList>
    </citation>
    <scope>NUCLEOTIDE SEQUENCE [LARGE SCALE GENOMIC DNA]</scope>
</reference>
<dbReference type="FunFam" id="1.20.1440.230:FF:000001">
    <property type="entry name" value="Mitochondrial NADH dehydrogenase flavoprotein 1"/>
    <property type="match status" value="1"/>
</dbReference>
<protein>
    <recommendedName>
        <fullName evidence="4">4Fe-4S ferredoxin-type domain-containing protein</fullName>
    </recommendedName>
</protein>
<dbReference type="PROSITE" id="PS00645">
    <property type="entry name" value="COMPLEX1_51K_2"/>
    <property type="match status" value="1"/>
</dbReference>
<proteinExistence type="predicted"/>
<dbReference type="EMBL" id="MFIX01000110">
    <property type="protein sequence ID" value="OGG04624.1"/>
    <property type="molecule type" value="Genomic_DNA"/>
</dbReference>
<dbReference type="PROSITE" id="PS00198">
    <property type="entry name" value="4FE4S_FER_1"/>
    <property type="match status" value="1"/>
</dbReference>
<keyword evidence="2" id="KW-0408">Iron</keyword>
<evidence type="ECO:0000259" key="4">
    <source>
        <dbReference type="PROSITE" id="PS51379"/>
    </source>
</evidence>
<dbReference type="SMART" id="SM00928">
    <property type="entry name" value="NADH_4Fe-4S"/>
    <property type="match status" value="1"/>
</dbReference>
<dbReference type="InterPro" id="IPR037207">
    <property type="entry name" value="Nuop51_4Fe4S-bd_sf"/>
</dbReference>
<dbReference type="PROSITE" id="PS51379">
    <property type="entry name" value="4FE4S_FER_2"/>
    <property type="match status" value="2"/>
</dbReference>
<keyword evidence="3" id="KW-0411">Iron-sulfur</keyword>
<dbReference type="InterPro" id="IPR019575">
    <property type="entry name" value="Nuop51_4Fe4S-bd"/>
</dbReference>
<comment type="caution">
    <text evidence="5">The sequence shown here is derived from an EMBL/GenBank/DDBJ whole genome shotgun (WGS) entry which is preliminary data.</text>
</comment>
<organism evidence="5 6">
    <name type="scientific">Candidatus Glassbacteria bacterium RIFCSPLOWO2_12_FULL_58_11</name>
    <dbReference type="NCBI Taxonomy" id="1817867"/>
    <lineage>
        <taxon>Bacteria</taxon>
        <taxon>Candidatus Glassiibacteriota</taxon>
    </lineage>
</organism>
<dbReference type="Pfam" id="PF13237">
    <property type="entry name" value="Fer4_10"/>
    <property type="match status" value="1"/>
</dbReference>
<dbReference type="GO" id="GO:0046872">
    <property type="term" value="F:metal ion binding"/>
    <property type="evidence" value="ECO:0007669"/>
    <property type="project" value="UniProtKB-KW"/>
</dbReference>
<feature type="domain" description="4Fe-4S ferredoxin-type" evidence="4">
    <location>
        <begin position="153"/>
        <end position="180"/>
    </location>
</feature>